<dbReference type="InterPro" id="IPR002734">
    <property type="entry name" value="RibDG_C"/>
</dbReference>
<dbReference type="PANTHER" id="PTHR38011:SF11">
    <property type="entry name" value="2,5-DIAMINO-6-RIBOSYLAMINO-4(3H)-PYRIMIDINONE 5'-PHOSPHATE REDUCTASE"/>
    <property type="match status" value="1"/>
</dbReference>
<dbReference type="EMBL" id="FNZI01000001">
    <property type="protein sequence ID" value="SEI95225.1"/>
    <property type="molecule type" value="Genomic_DNA"/>
</dbReference>
<accession>A0A1H6V4Q3</accession>
<evidence type="ECO:0000313" key="3">
    <source>
        <dbReference type="Proteomes" id="UP000183315"/>
    </source>
</evidence>
<protein>
    <submittedName>
        <fullName evidence="2">Dihydrofolate reductase</fullName>
    </submittedName>
</protein>
<dbReference type="SUPFAM" id="SSF53597">
    <property type="entry name" value="Dihydrofolate reductase-like"/>
    <property type="match status" value="1"/>
</dbReference>
<reference evidence="3" key="1">
    <citation type="submission" date="2016-10" db="EMBL/GenBank/DDBJ databases">
        <authorList>
            <person name="Varghese N."/>
        </authorList>
    </citation>
    <scope>NUCLEOTIDE SEQUENCE [LARGE SCALE GENOMIC DNA]</scope>
    <source>
        <strain evidence="3">DSM 24868</strain>
    </source>
</reference>
<dbReference type="STRING" id="1043493.SAMN05421637_0521"/>
<dbReference type="AlphaFoldDB" id="A0A1H6V4Q3"/>
<sequence>MAKVRAFLAMSLDGFVAGPDDSLDWLEPRPRGAAPVAAPPWSEAPEDALVFADFLDQIGVIVMGRRTYDIVEGFDDWPYGEIPMLIATHRPLAHPLPTVAATHGTLTEIIAQAKEVGAGRDIYIDGGTMVRETLAAGLLDDLIVTLVPTVLGGGVPLFAGTPRTAELTVLSVTRYGDGLVQMHLDCRR</sequence>
<dbReference type="OrthoDB" id="3427770at2"/>
<gene>
    <name evidence="2" type="ORF">SAMN05421637_0521</name>
</gene>
<dbReference type="GO" id="GO:0008703">
    <property type="term" value="F:5-amino-6-(5-phosphoribosylamino)uracil reductase activity"/>
    <property type="evidence" value="ECO:0007669"/>
    <property type="project" value="InterPro"/>
</dbReference>
<evidence type="ECO:0000259" key="1">
    <source>
        <dbReference type="Pfam" id="PF01872"/>
    </source>
</evidence>
<dbReference type="RefSeq" id="WP_042212755.1">
    <property type="nucleotide sequence ID" value="NZ_BBLU01000002.1"/>
</dbReference>
<dbReference type="Pfam" id="PF01872">
    <property type="entry name" value="RibD_C"/>
    <property type="match status" value="1"/>
</dbReference>
<dbReference type="GO" id="GO:0009231">
    <property type="term" value="P:riboflavin biosynthetic process"/>
    <property type="evidence" value="ECO:0007669"/>
    <property type="project" value="InterPro"/>
</dbReference>
<dbReference type="InterPro" id="IPR024072">
    <property type="entry name" value="DHFR-like_dom_sf"/>
</dbReference>
<keyword evidence="3" id="KW-1185">Reference proteome</keyword>
<dbReference type="PANTHER" id="PTHR38011">
    <property type="entry name" value="DIHYDROFOLATE REDUCTASE FAMILY PROTEIN (AFU_ORTHOLOGUE AFUA_8G06820)"/>
    <property type="match status" value="1"/>
</dbReference>
<dbReference type="Gene3D" id="3.40.430.10">
    <property type="entry name" value="Dihydrofolate Reductase, subunit A"/>
    <property type="match status" value="1"/>
</dbReference>
<organism evidence="2 3">
    <name type="scientific">Demequina mangrovi</name>
    <dbReference type="NCBI Taxonomy" id="1043493"/>
    <lineage>
        <taxon>Bacteria</taxon>
        <taxon>Bacillati</taxon>
        <taxon>Actinomycetota</taxon>
        <taxon>Actinomycetes</taxon>
        <taxon>Micrococcales</taxon>
        <taxon>Demequinaceae</taxon>
        <taxon>Demequina</taxon>
    </lineage>
</organism>
<evidence type="ECO:0000313" key="2">
    <source>
        <dbReference type="EMBL" id="SEI95225.1"/>
    </source>
</evidence>
<dbReference type="eggNOG" id="COG0262">
    <property type="taxonomic scope" value="Bacteria"/>
</dbReference>
<feature type="domain" description="Bacterial bifunctional deaminase-reductase C-terminal" evidence="1">
    <location>
        <begin position="3"/>
        <end position="180"/>
    </location>
</feature>
<proteinExistence type="predicted"/>
<name>A0A1H6V4Q3_9MICO</name>
<dbReference type="InterPro" id="IPR050765">
    <property type="entry name" value="Riboflavin_Biosynth_HTPR"/>
</dbReference>
<dbReference type="Proteomes" id="UP000183315">
    <property type="component" value="Unassembled WGS sequence"/>
</dbReference>